<accession>A0A8S3ZW19</accession>
<dbReference type="PANTHER" id="PTHR11604:SF2">
    <property type="entry name" value="PROFILIN-4"/>
    <property type="match status" value="1"/>
</dbReference>
<dbReference type="AlphaFoldDB" id="A0A8S3ZW19"/>
<keyword evidence="11" id="KW-1185">Reference proteome</keyword>
<dbReference type="Proteomes" id="UP000678393">
    <property type="component" value="Unassembled WGS sequence"/>
</dbReference>
<name>A0A8S3ZW19_9EUPU</name>
<evidence type="ECO:0000256" key="2">
    <source>
        <dbReference type="ARBA" id="ARBA00010058"/>
    </source>
</evidence>
<dbReference type="GO" id="GO:0030154">
    <property type="term" value="P:cell differentiation"/>
    <property type="evidence" value="ECO:0007669"/>
    <property type="project" value="UniProtKB-KW"/>
</dbReference>
<evidence type="ECO:0000256" key="9">
    <source>
        <dbReference type="RuleBase" id="RU003909"/>
    </source>
</evidence>
<reference evidence="10" key="1">
    <citation type="submission" date="2021-04" db="EMBL/GenBank/DDBJ databases">
        <authorList>
            <consortium name="Molecular Ecology Group"/>
        </authorList>
    </citation>
    <scope>NUCLEOTIDE SEQUENCE</scope>
</reference>
<keyword evidence="9" id="KW-0009">Actin-binding</keyword>
<evidence type="ECO:0000313" key="10">
    <source>
        <dbReference type="EMBL" id="CAG5133847.1"/>
    </source>
</evidence>
<comment type="function">
    <text evidence="8">Involved in male fertility. Required for manchette development and acrosome biogenesis during spermiogenesis. Binds in vitro to phospholipids, including phosphatidylinositol 3-phosphate (PtdIns(3)P), phosphatidylinositol 4,5-bisphosphate (PtdIns(4,5)P2), phosphatidylinositol 4-phosphate (PtdIns(4)P) and phosphatidic acid (PA). Contrary to other profilin family members, does not bind to actin in vitro.</text>
</comment>
<dbReference type="SUPFAM" id="SSF55770">
    <property type="entry name" value="Profilin (actin-binding protein)"/>
    <property type="match status" value="1"/>
</dbReference>
<dbReference type="GO" id="GO:0005938">
    <property type="term" value="C:cell cortex"/>
    <property type="evidence" value="ECO:0007669"/>
    <property type="project" value="TreeGrafter"/>
</dbReference>
<dbReference type="CDD" id="cd00148">
    <property type="entry name" value="PROF"/>
    <property type="match status" value="1"/>
</dbReference>
<sequence length="142" mass="15973">MTVKMGTENKDAVKMNQLSGLLQDALIATDHVHQCAIIRREDGSIRASSLGFNVYPDQVKVFLDAFRNPRQTREEGIYYDDKNYKCVRADADSIYAKCDKSGLVLVKTATMLVFATYKENMFPSVCVEAVEKLADYFKDKGA</sequence>
<proteinExistence type="inferred from homology"/>
<comment type="similarity">
    <text evidence="2 9">Belongs to the profilin family.</text>
</comment>
<evidence type="ECO:0000313" key="11">
    <source>
        <dbReference type="Proteomes" id="UP000678393"/>
    </source>
</evidence>
<dbReference type="Pfam" id="PF00235">
    <property type="entry name" value="Profilin"/>
    <property type="match status" value="1"/>
</dbReference>
<dbReference type="EMBL" id="CAJHNH020006545">
    <property type="protein sequence ID" value="CAG5133847.1"/>
    <property type="molecule type" value="Genomic_DNA"/>
</dbReference>
<dbReference type="PRINTS" id="PR00392">
    <property type="entry name" value="PROFILIN"/>
</dbReference>
<dbReference type="GO" id="GO:0008289">
    <property type="term" value="F:lipid binding"/>
    <property type="evidence" value="ECO:0007669"/>
    <property type="project" value="UniProtKB-KW"/>
</dbReference>
<organism evidence="10 11">
    <name type="scientific">Candidula unifasciata</name>
    <dbReference type="NCBI Taxonomy" id="100452"/>
    <lineage>
        <taxon>Eukaryota</taxon>
        <taxon>Metazoa</taxon>
        <taxon>Spiralia</taxon>
        <taxon>Lophotrochozoa</taxon>
        <taxon>Mollusca</taxon>
        <taxon>Gastropoda</taxon>
        <taxon>Heterobranchia</taxon>
        <taxon>Euthyneura</taxon>
        <taxon>Panpulmonata</taxon>
        <taxon>Eupulmonata</taxon>
        <taxon>Stylommatophora</taxon>
        <taxon>Helicina</taxon>
        <taxon>Helicoidea</taxon>
        <taxon>Geomitridae</taxon>
        <taxon>Candidula</taxon>
    </lineage>
</organism>
<comment type="subcellular location">
    <subcellularLocation>
        <location evidence="1">Cytoplasm</location>
    </subcellularLocation>
</comment>
<evidence type="ECO:0000256" key="6">
    <source>
        <dbReference type="ARBA" id="ARBA00022871"/>
    </source>
</evidence>
<dbReference type="Gene3D" id="3.30.450.30">
    <property type="entry name" value="Dynein light chain 2a, cytoplasmic"/>
    <property type="match status" value="1"/>
</dbReference>
<evidence type="ECO:0000256" key="3">
    <source>
        <dbReference type="ARBA" id="ARBA00022473"/>
    </source>
</evidence>
<dbReference type="GO" id="GO:0003785">
    <property type="term" value="F:actin monomer binding"/>
    <property type="evidence" value="ECO:0007669"/>
    <property type="project" value="TreeGrafter"/>
</dbReference>
<evidence type="ECO:0000256" key="7">
    <source>
        <dbReference type="ARBA" id="ARBA00023121"/>
    </source>
</evidence>
<dbReference type="OrthoDB" id="421374at2759"/>
<dbReference type="GO" id="GO:0007283">
    <property type="term" value="P:spermatogenesis"/>
    <property type="evidence" value="ECO:0007669"/>
    <property type="project" value="UniProtKB-KW"/>
</dbReference>
<keyword evidence="4" id="KW-0963">Cytoplasm</keyword>
<evidence type="ECO:0000256" key="1">
    <source>
        <dbReference type="ARBA" id="ARBA00004496"/>
    </source>
</evidence>
<dbReference type="InterPro" id="IPR048278">
    <property type="entry name" value="PFN"/>
</dbReference>
<evidence type="ECO:0000256" key="8">
    <source>
        <dbReference type="ARBA" id="ARBA00059169"/>
    </source>
</evidence>
<dbReference type="PANTHER" id="PTHR11604">
    <property type="entry name" value="PROFILIN"/>
    <property type="match status" value="1"/>
</dbReference>
<keyword evidence="6" id="KW-0744">Spermatogenesis</keyword>
<dbReference type="InterPro" id="IPR036140">
    <property type="entry name" value="PFN_sf"/>
</dbReference>
<keyword evidence="7" id="KW-0446">Lipid-binding</keyword>
<evidence type="ECO:0000256" key="5">
    <source>
        <dbReference type="ARBA" id="ARBA00022782"/>
    </source>
</evidence>
<gene>
    <name evidence="10" type="ORF">CUNI_LOCUS19405</name>
</gene>
<dbReference type="FunFam" id="3.30.450.30:FF:000007">
    <property type="entry name" value="Profilin"/>
    <property type="match status" value="1"/>
</dbReference>
<protein>
    <recommendedName>
        <fullName evidence="9">Profilin</fullName>
    </recommendedName>
</protein>
<comment type="caution">
    <text evidence="10">The sequence shown here is derived from an EMBL/GenBank/DDBJ whole genome shotgun (WGS) entry which is preliminary data.</text>
</comment>
<dbReference type="SMART" id="SM00392">
    <property type="entry name" value="PROF"/>
    <property type="match status" value="1"/>
</dbReference>
<keyword evidence="5" id="KW-0221">Differentiation</keyword>
<dbReference type="InterPro" id="IPR005455">
    <property type="entry name" value="PFN_euk"/>
</dbReference>
<evidence type="ECO:0000256" key="4">
    <source>
        <dbReference type="ARBA" id="ARBA00022490"/>
    </source>
</evidence>
<keyword evidence="3" id="KW-0217">Developmental protein</keyword>